<organism evidence="3 4">
    <name type="scientific">Gluconobacter cerinus</name>
    <dbReference type="NCBI Taxonomy" id="38307"/>
    <lineage>
        <taxon>Bacteria</taxon>
        <taxon>Pseudomonadati</taxon>
        <taxon>Pseudomonadota</taxon>
        <taxon>Alphaproteobacteria</taxon>
        <taxon>Acetobacterales</taxon>
        <taxon>Acetobacteraceae</taxon>
        <taxon>Gluconobacter</taxon>
    </lineage>
</organism>
<feature type="region of interest" description="Disordered" evidence="1">
    <location>
        <begin position="1"/>
        <end position="26"/>
    </location>
</feature>
<dbReference type="GeneID" id="89649519"/>
<evidence type="ECO:0000256" key="1">
    <source>
        <dbReference type="SAM" id="MobiDB-lite"/>
    </source>
</evidence>
<protein>
    <submittedName>
        <fullName evidence="3">Uncharacterized protein</fullName>
    </submittedName>
</protein>
<gene>
    <name evidence="3" type="ORF">A0123_00868</name>
    <name evidence="2" type="ORF">GCM10007867_11680</name>
</gene>
<evidence type="ECO:0000313" key="2">
    <source>
        <dbReference type="EMBL" id="GLQ62323.1"/>
    </source>
</evidence>
<keyword evidence="5" id="KW-1185">Reference proteome</keyword>
<dbReference type="RefSeq" id="WP_046900004.1">
    <property type="nucleotide sequence ID" value="NZ_JAERLH010000001.1"/>
</dbReference>
<reference evidence="3 4" key="2">
    <citation type="submission" date="2016-03" db="EMBL/GenBank/DDBJ databases">
        <title>Draft genome sequence of Gluconobacter cerinus strain CECT 9110.</title>
        <authorList>
            <person name="Sainz F."/>
            <person name="Mas A."/>
            <person name="Torija M.J."/>
        </authorList>
    </citation>
    <scope>NUCLEOTIDE SEQUENCE [LARGE SCALE GENOMIC DNA]</scope>
    <source>
        <strain evidence="3 4">CECT 9110</strain>
    </source>
</reference>
<dbReference type="EMBL" id="BSNU01000002">
    <property type="protein sequence ID" value="GLQ62323.1"/>
    <property type="molecule type" value="Genomic_DNA"/>
</dbReference>
<reference evidence="5" key="3">
    <citation type="journal article" date="2019" name="Int. J. Syst. Evol. Microbiol.">
        <title>The Global Catalogue of Microorganisms (GCM) 10K type strain sequencing project: providing services to taxonomists for standard genome sequencing and annotation.</title>
        <authorList>
            <consortium name="The Broad Institute Genomics Platform"/>
            <consortium name="The Broad Institute Genome Sequencing Center for Infectious Disease"/>
            <person name="Wu L."/>
            <person name="Ma J."/>
        </authorList>
    </citation>
    <scope>NUCLEOTIDE SEQUENCE [LARGE SCALE GENOMIC DNA]</scope>
    <source>
        <strain evidence="5">NBRC 3267</strain>
    </source>
</reference>
<comment type="caution">
    <text evidence="3">The sequence shown here is derived from an EMBL/GenBank/DDBJ whole genome shotgun (WGS) entry which is preliminary data.</text>
</comment>
<dbReference type="PATRIC" id="fig|38307.3.peg.893"/>
<proteinExistence type="predicted"/>
<evidence type="ECO:0000313" key="3">
    <source>
        <dbReference type="EMBL" id="OAJ68165.1"/>
    </source>
</evidence>
<evidence type="ECO:0000313" key="4">
    <source>
        <dbReference type="Proteomes" id="UP000077786"/>
    </source>
</evidence>
<reference evidence="2" key="1">
    <citation type="journal article" date="2014" name="Int. J. Syst. Evol. Microbiol.">
        <title>Complete genome sequence of Corynebacterium casei LMG S-19264T (=DSM 44701T), isolated from a smear-ripened cheese.</title>
        <authorList>
            <consortium name="US DOE Joint Genome Institute (JGI-PGF)"/>
            <person name="Walter F."/>
            <person name="Albersmeier A."/>
            <person name="Kalinowski J."/>
            <person name="Ruckert C."/>
        </authorList>
    </citation>
    <scope>NUCLEOTIDE SEQUENCE</scope>
    <source>
        <strain evidence="2">NBRC 3267</strain>
    </source>
</reference>
<evidence type="ECO:0000313" key="5">
    <source>
        <dbReference type="Proteomes" id="UP001156614"/>
    </source>
</evidence>
<accession>A0A1B6VLR6</accession>
<sequence length="60" mass="6913">MASLVNPGNTAVRSSDAQPRLSTKNRSANMTALEKYRLLRENRKVVRRQKLEQEKRQISS</sequence>
<dbReference type="Proteomes" id="UP000077786">
    <property type="component" value="Unassembled WGS sequence"/>
</dbReference>
<dbReference type="OrthoDB" id="9969377at2"/>
<dbReference type="Proteomes" id="UP001156614">
    <property type="component" value="Unassembled WGS sequence"/>
</dbReference>
<dbReference type="AlphaFoldDB" id="A0A1B6VLR6"/>
<name>A0A1B6VLR6_9PROT</name>
<dbReference type="EMBL" id="LUTU01000005">
    <property type="protein sequence ID" value="OAJ68165.1"/>
    <property type="molecule type" value="Genomic_DNA"/>
</dbReference>
<reference evidence="2" key="4">
    <citation type="submission" date="2023-01" db="EMBL/GenBank/DDBJ databases">
        <title>Draft genome sequence of Gluconobacter cerinus strain NBRC 3267.</title>
        <authorList>
            <person name="Sun Q."/>
            <person name="Mori K."/>
        </authorList>
    </citation>
    <scope>NUCLEOTIDE SEQUENCE</scope>
    <source>
        <strain evidence="2">NBRC 3267</strain>
    </source>
</reference>